<sequence>MSEANFSSIFNQKNSRLPEDTVFFSIFPDFSLSADLKSQNPKTEPLISSQLQSLHLQILHSLSSYTTNYIWQHEPFTISISTQSPCAICPPPSNQIPHLHGKLRYGDNLEDEWFIVFLLFETSRKFPNLSIRVWDTDGEFLLIEAAFHLPKWLNPETSTNRIFIRGGNLHIIPKNQFPSVPTLFDSLSYVSTHEEKTKAPCSVQLAIKNRIGDYPDRAVKNMHRVRVRVPVSVAQILKHEPCLVSLAVEGFYDRDIDSMKYAATMERFLPNKSSDEIVEVSVMMSRAMYAQLMQQTFQSPKGYPMPPRSDGGYAAADLGMKIACGFEMIYQMKKRNGLGGKGGTWEVYRESLEKNGYFDGLLPGSKDYKRLMQNAQDYYRKSSLHYRESEILSAPVRRIDDILSQPFSVDEFKGQEIPPSDDDSWLYNGEDELNAALSERQQEMEHYNMNHKKNNKSKEQEDVGPSSSSNVDDYDLGDIAKSMQEFIDKMSSFEGAEVPGDRSSKAVDIDVERFMKEIESVMKPPNTAHADGDYDVDEDLSSDMDLDDPEDSDIEEDEDEQTDFMSSYSDALTQELKSTTLDKSFVRANEPPVKKDERPSGELNDDEFTPVDVDLNLVKSFLGSFSSQEGLPGPASNLLGLMGLQLPQDDKKDK</sequence>
<name>A0ACB9HSQ9_9ASTR</name>
<comment type="caution">
    <text evidence="1">The sequence shown here is derived from an EMBL/GenBank/DDBJ whole genome shotgun (WGS) entry which is preliminary data.</text>
</comment>
<reference evidence="2" key="1">
    <citation type="journal article" date="2022" name="Mol. Ecol. Resour.">
        <title>The genomes of chicory, endive, great burdock and yacon provide insights into Asteraceae palaeo-polyploidization history and plant inulin production.</title>
        <authorList>
            <person name="Fan W."/>
            <person name="Wang S."/>
            <person name="Wang H."/>
            <person name="Wang A."/>
            <person name="Jiang F."/>
            <person name="Liu H."/>
            <person name="Zhao H."/>
            <person name="Xu D."/>
            <person name="Zhang Y."/>
        </authorList>
    </citation>
    <scope>NUCLEOTIDE SEQUENCE [LARGE SCALE GENOMIC DNA]</scope>
    <source>
        <strain evidence="2">cv. Yunnan</strain>
    </source>
</reference>
<protein>
    <submittedName>
        <fullName evidence="1">Uncharacterized protein</fullName>
    </submittedName>
</protein>
<proteinExistence type="predicted"/>
<organism evidence="1 2">
    <name type="scientific">Smallanthus sonchifolius</name>
    <dbReference type="NCBI Taxonomy" id="185202"/>
    <lineage>
        <taxon>Eukaryota</taxon>
        <taxon>Viridiplantae</taxon>
        <taxon>Streptophyta</taxon>
        <taxon>Embryophyta</taxon>
        <taxon>Tracheophyta</taxon>
        <taxon>Spermatophyta</taxon>
        <taxon>Magnoliopsida</taxon>
        <taxon>eudicotyledons</taxon>
        <taxon>Gunneridae</taxon>
        <taxon>Pentapetalae</taxon>
        <taxon>asterids</taxon>
        <taxon>campanulids</taxon>
        <taxon>Asterales</taxon>
        <taxon>Asteraceae</taxon>
        <taxon>Asteroideae</taxon>
        <taxon>Heliantheae alliance</taxon>
        <taxon>Millerieae</taxon>
        <taxon>Smallanthus</taxon>
    </lineage>
</organism>
<evidence type="ECO:0000313" key="1">
    <source>
        <dbReference type="EMBL" id="KAI3798765.1"/>
    </source>
</evidence>
<accession>A0ACB9HSQ9</accession>
<gene>
    <name evidence="1" type="ORF">L1987_34044</name>
</gene>
<evidence type="ECO:0000313" key="2">
    <source>
        <dbReference type="Proteomes" id="UP001056120"/>
    </source>
</evidence>
<dbReference type="EMBL" id="CM042028">
    <property type="protein sequence ID" value="KAI3798765.1"/>
    <property type="molecule type" value="Genomic_DNA"/>
</dbReference>
<keyword evidence="2" id="KW-1185">Reference proteome</keyword>
<reference evidence="1 2" key="2">
    <citation type="journal article" date="2022" name="Mol. Ecol. Resour.">
        <title>The genomes of chicory, endive, great burdock and yacon provide insights into Asteraceae paleo-polyploidization history and plant inulin production.</title>
        <authorList>
            <person name="Fan W."/>
            <person name="Wang S."/>
            <person name="Wang H."/>
            <person name="Wang A."/>
            <person name="Jiang F."/>
            <person name="Liu H."/>
            <person name="Zhao H."/>
            <person name="Xu D."/>
            <person name="Zhang Y."/>
        </authorList>
    </citation>
    <scope>NUCLEOTIDE SEQUENCE [LARGE SCALE GENOMIC DNA]</scope>
    <source>
        <strain evidence="2">cv. Yunnan</strain>
        <tissue evidence="1">Leaves</tissue>
    </source>
</reference>
<dbReference type="Proteomes" id="UP001056120">
    <property type="component" value="Linkage Group LG11"/>
</dbReference>